<proteinExistence type="predicted"/>
<dbReference type="AlphaFoldDB" id="A0A5J5IKW0"/>
<sequence length="321" mass="37196">MARVQESQAWVTFCISTYKRPGFLKEQLNSLSQQTLPNFNVVICDNDPEASAEGIVREFNDNRFLYYHNERNLGMILSFNRAIEKATTPYIVMLTDDDHVDKNMLKEFKGIIDLHPGYPAYLGCKRKNVPGKQVEIFEKENYVFELLDPGKTETILWSSCILETATVKGFGGIPDFGSPHFADHALLVLCGKDRGGVFINNVYGSLSSHDQNFSKSHFDLYYKGCVGFYQFVTSHFDISSYKKNGINALEKHLHNWFLNNYFILKKYFTYKNYNQETLQDINDFSHKIMSLSFMKPVSPKFQLMQIGFLLKKPLFLIKYHR</sequence>
<comment type="caution">
    <text evidence="2">The sequence shown here is derived from an EMBL/GenBank/DDBJ whole genome shotgun (WGS) entry which is preliminary data.</text>
</comment>
<accession>A0A5J5IKW0</accession>
<dbReference type="SUPFAM" id="SSF53448">
    <property type="entry name" value="Nucleotide-diphospho-sugar transferases"/>
    <property type="match status" value="1"/>
</dbReference>
<keyword evidence="3" id="KW-1185">Reference proteome</keyword>
<reference evidence="2 3" key="1">
    <citation type="submission" date="2019-09" db="EMBL/GenBank/DDBJ databases">
        <title>Draft genome sequence of Ginsengibacter sp. BR5-29.</title>
        <authorList>
            <person name="Im W.-T."/>
        </authorList>
    </citation>
    <scope>NUCLEOTIDE SEQUENCE [LARGE SCALE GENOMIC DNA]</scope>
    <source>
        <strain evidence="2 3">BR5-29</strain>
    </source>
</reference>
<evidence type="ECO:0000259" key="1">
    <source>
        <dbReference type="Pfam" id="PF00535"/>
    </source>
</evidence>
<dbReference type="RefSeq" id="WP_150413102.1">
    <property type="nucleotide sequence ID" value="NZ_VYQF01000001.1"/>
</dbReference>
<dbReference type="EMBL" id="VYQF01000001">
    <property type="protein sequence ID" value="KAA9041013.1"/>
    <property type="molecule type" value="Genomic_DNA"/>
</dbReference>
<dbReference type="Gene3D" id="3.90.550.10">
    <property type="entry name" value="Spore Coat Polysaccharide Biosynthesis Protein SpsA, Chain A"/>
    <property type="match status" value="1"/>
</dbReference>
<keyword evidence="2" id="KW-0808">Transferase</keyword>
<name>A0A5J5IKW0_9BACT</name>
<feature type="domain" description="Glycosyltransferase 2-like" evidence="1">
    <location>
        <begin position="13"/>
        <end position="113"/>
    </location>
</feature>
<dbReference type="Pfam" id="PF00535">
    <property type="entry name" value="Glycos_transf_2"/>
    <property type="match status" value="1"/>
</dbReference>
<dbReference type="InterPro" id="IPR001173">
    <property type="entry name" value="Glyco_trans_2-like"/>
</dbReference>
<dbReference type="PANTHER" id="PTHR22916">
    <property type="entry name" value="GLYCOSYLTRANSFERASE"/>
    <property type="match status" value="1"/>
</dbReference>
<gene>
    <name evidence="2" type="ORF">FW778_02950</name>
</gene>
<evidence type="ECO:0000313" key="3">
    <source>
        <dbReference type="Proteomes" id="UP000326903"/>
    </source>
</evidence>
<organism evidence="2 3">
    <name type="scientific">Ginsengibacter hankyongi</name>
    <dbReference type="NCBI Taxonomy" id="2607284"/>
    <lineage>
        <taxon>Bacteria</taxon>
        <taxon>Pseudomonadati</taxon>
        <taxon>Bacteroidota</taxon>
        <taxon>Chitinophagia</taxon>
        <taxon>Chitinophagales</taxon>
        <taxon>Chitinophagaceae</taxon>
        <taxon>Ginsengibacter</taxon>
    </lineage>
</organism>
<dbReference type="Proteomes" id="UP000326903">
    <property type="component" value="Unassembled WGS sequence"/>
</dbReference>
<dbReference type="CDD" id="cd00761">
    <property type="entry name" value="Glyco_tranf_GTA_type"/>
    <property type="match status" value="1"/>
</dbReference>
<evidence type="ECO:0000313" key="2">
    <source>
        <dbReference type="EMBL" id="KAA9041013.1"/>
    </source>
</evidence>
<dbReference type="PANTHER" id="PTHR22916:SF3">
    <property type="entry name" value="UDP-GLCNAC:BETAGAL BETA-1,3-N-ACETYLGLUCOSAMINYLTRANSFERASE-LIKE PROTEIN 1"/>
    <property type="match status" value="1"/>
</dbReference>
<dbReference type="InterPro" id="IPR029044">
    <property type="entry name" value="Nucleotide-diphossugar_trans"/>
</dbReference>
<dbReference type="GO" id="GO:0016758">
    <property type="term" value="F:hexosyltransferase activity"/>
    <property type="evidence" value="ECO:0007669"/>
    <property type="project" value="UniProtKB-ARBA"/>
</dbReference>
<protein>
    <submittedName>
        <fullName evidence="2">Glycosyltransferase family 2 protein</fullName>
    </submittedName>
</protein>